<keyword evidence="3" id="KW-1185">Reference proteome</keyword>
<reference evidence="2" key="1">
    <citation type="submission" date="2020-10" db="EMBL/GenBank/DDBJ databases">
        <title>Ca. Dormibacterota MAGs.</title>
        <authorList>
            <person name="Montgomery K."/>
        </authorList>
    </citation>
    <scope>NUCLEOTIDE SEQUENCE [LARGE SCALE GENOMIC DNA]</scope>
    <source>
        <strain evidence="2">SC8812_S17_10</strain>
    </source>
</reference>
<feature type="transmembrane region" description="Helical" evidence="1">
    <location>
        <begin position="136"/>
        <end position="156"/>
    </location>
</feature>
<feature type="transmembrane region" description="Helical" evidence="1">
    <location>
        <begin position="110"/>
        <end position="130"/>
    </location>
</feature>
<evidence type="ECO:0000313" key="3">
    <source>
        <dbReference type="Proteomes" id="UP000612893"/>
    </source>
</evidence>
<keyword evidence="1" id="KW-0472">Membrane</keyword>
<sequence>MSTDPGSDQPPEVAATRAGAAAEGAGRFAALSATRSRVFVRNFAAEELLELFLVMGVSAVLLIRFLLGLSGYPQLGGAGLHIAHLLWGGMLMVGALFLLLVYLGQRVMRLAAIIGGLGFGVFLDELGKFITSDNNYFYKPTIALIYLIFVALFLVVRAVQRQRVWSQETYLINALMLLQEAVLHDLDTVEHRHATALLRQSKEPQSLAAPLGALLAALPAVNRPRTSMPSRMLRLARQRAHRALSSRWLPRLVSVVFCVRVLVFVLATILLAVGLAISGTRPTPTEIIAFAAAFISNSIGIVGVVSLLRSRLAAFLWFKRSVIVSIFLADVFAFYQEQLTALSSLTVDVVLFVVLNALLRHELARSQTEPADH</sequence>
<protein>
    <recommendedName>
        <fullName evidence="4">DUF2157 domain-containing protein</fullName>
    </recommendedName>
</protein>
<accession>A0A934N8K0</accession>
<dbReference type="EMBL" id="JAEKNR010000090">
    <property type="protein sequence ID" value="MBJ7598068.1"/>
    <property type="molecule type" value="Genomic_DNA"/>
</dbReference>
<keyword evidence="1" id="KW-1133">Transmembrane helix</keyword>
<dbReference type="Proteomes" id="UP000612893">
    <property type="component" value="Unassembled WGS sequence"/>
</dbReference>
<feature type="transmembrane region" description="Helical" evidence="1">
    <location>
        <begin position="341"/>
        <end position="359"/>
    </location>
</feature>
<feature type="transmembrane region" description="Helical" evidence="1">
    <location>
        <begin position="84"/>
        <end position="103"/>
    </location>
</feature>
<proteinExistence type="predicted"/>
<keyword evidence="1" id="KW-0812">Transmembrane</keyword>
<gene>
    <name evidence="2" type="ORF">JF922_08270</name>
</gene>
<feature type="transmembrane region" description="Helical" evidence="1">
    <location>
        <begin position="252"/>
        <end position="275"/>
    </location>
</feature>
<evidence type="ECO:0000256" key="1">
    <source>
        <dbReference type="SAM" id="Phobius"/>
    </source>
</evidence>
<dbReference type="AlphaFoldDB" id="A0A934N8K0"/>
<feature type="transmembrane region" description="Helical" evidence="1">
    <location>
        <begin position="287"/>
        <end position="308"/>
    </location>
</feature>
<name>A0A934N8K0_9BACT</name>
<feature type="transmembrane region" description="Helical" evidence="1">
    <location>
        <begin position="315"/>
        <end position="335"/>
    </location>
</feature>
<dbReference type="RefSeq" id="WP_338200791.1">
    <property type="nucleotide sequence ID" value="NZ_JAEKNR010000090.1"/>
</dbReference>
<evidence type="ECO:0008006" key="4">
    <source>
        <dbReference type="Google" id="ProtNLM"/>
    </source>
</evidence>
<evidence type="ECO:0000313" key="2">
    <source>
        <dbReference type="EMBL" id="MBJ7598068.1"/>
    </source>
</evidence>
<comment type="caution">
    <text evidence="2">The sequence shown here is derived from an EMBL/GenBank/DDBJ whole genome shotgun (WGS) entry which is preliminary data.</text>
</comment>
<organism evidence="2 3">
    <name type="scientific">Candidatus Nephthysia bennettiae</name>
    <dbReference type="NCBI Taxonomy" id="3127016"/>
    <lineage>
        <taxon>Bacteria</taxon>
        <taxon>Bacillati</taxon>
        <taxon>Candidatus Dormiibacterota</taxon>
        <taxon>Candidatus Dormibacteria</taxon>
        <taxon>Candidatus Dormibacterales</taxon>
        <taxon>Candidatus Dormibacteraceae</taxon>
        <taxon>Candidatus Nephthysia</taxon>
    </lineage>
</organism>
<feature type="transmembrane region" description="Helical" evidence="1">
    <location>
        <begin position="51"/>
        <end position="72"/>
    </location>
</feature>